<dbReference type="InterPro" id="IPR044175">
    <property type="entry name" value="At5g66631-like"/>
</dbReference>
<evidence type="ECO:0000256" key="2">
    <source>
        <dbReference type="PROSITE-ProRule" id="PRU00708"/>
    </source>
</evidence>
<keyword evidence="4" id="KW-1185">Reference proteome</keyword>
<dbReference type="Gene3D" id="1.25.40.10">
    <property type="entry name" value="Tetratricopeptide repeat domain"/>
    <property type="match status" value="3"/>
</dbReference>
<dbReference type="PANTHER" id="PTHR47913">
    <property type="entry name" value="OS01G0167750 PROTEIN"/>
    <property type="match status" value="1"/>
</dbReference>
<gene>
    <name evidence="3" type="ORF">MUK42_36406</name>
</gene>
<dbReference type="AlphaFoldDB" id="A0A9E7I8P0"/>
<name>A0A9E7I8P0_9LILI</name>
<feature type="repeat" description="PPR" evidence="2">
    <location>
        <begin position="201"/>
        <end position="235"/>
    </location>
</feature>
<dbReference type="EMBL" id="CP097511">
    <property type="protein sequence ID" value="URE47459.1"/>
    <property type="molecule type" value="Genomic_DNA"/>
</dbReference>
<accession>A0A9E7I8P0</accession>
<evidence type="ECO:0000256" key="1">
    <source>
        <dbReference type="ARBA" id="ARBA00022737"/>
    </source>
</evidence>
<dbReference type="InterPro" id="IPR011990">
    <property type="entry name" value="TPR-like_helical_dom_sf"/>
</dbReference>
<feature type="repeat" description="PPR" evidence="2">
    <location>
        <begin position="271"/>
        <end position="305"/>
    </location>
</feature>
<dbReference type="Pfam" id="PF01535">
    <property type="entry name" value="PPR"/>
    <property type="match status" value="2"/>
</dbReference>
<proteinExistence type="predicted"/>
<dbReference type="PROSITE" id="PS51375">
    <property type="entry name" value="PPR"/>
    <property type="match status" value="5"/>
</dbReference>
<dbReference type="InterPro" id="IPR002885">
    <property type="entry name" value="PPR_rpt"/>
</dbReference>
<sequence length="678" mass="75235">MNPLIDPWPPAMKERRGGAMRCFRHLVSSCQRHQTIALTSSFSAAILRRPFSSSDEPSEGGRVALYFRRARLIDALRLRLRSADPSPPPLPPDPFVAVQALRSAPSPDSALSLFRSLPSPSTPLLHALAKRLALARRLPDLRSLLDAADAGSYPSSIPPSPFDRLRWFAAAGDLPSALQIWSSIRSSSDPNRHSRRRSHPSTESYNVVMSLHTDAGAHSAAVATFSQMIQEGANPNSRTYTVIIDHLVRSGHLDAATEIFHLLPSMRTPHTSKQYEVLAEAYSSAGLFDELGRLVKEMNSDGILPGPAMRAAMAKMQAAGRIVGTEEFVQELFPNDRIAYIVSDSGDEEGCEEEDSRDKDDDIEGDRIRLKPWLDPTALARALEDWEPNEVAELEAARLVWTPRLVCKLLRAFKKAETAWAFFCWVAHQPGDFVHDRRTVSRMISILARQGHAELVDRLLSKVRSEGILLPFATVRLVIDFHGLSKKATAAFEVFREADSICGALSGSQRFLLCSSLLRAMVKCKRGSDAVELLEEMMLEGVLPDIQTFSGFMQHFAGAGDLRSVHKLFGMVRECGLAPDAYMYKILIRAHCKQERAALALRQFDEMMSSGLAPDRATKAMLVKSLWNEGKLREAALVEERCGDEADTRLPVASPGHEWTVSATDFRRVYDIYSACFT</sequence>
<dbReference type="OrthoDB" id="185373at2759"/>
<feature type="repeat" description="PPR" evidence="2">
    <location>
        <begin position="545"/>
        <end position="579"/>
    </location>
</feature>
<dbReference type="PANTHER" id="PTHR47913:SF1">
    <property type="entry name" value="OS01G0167750 PROTEIN"/>
    <property type="match status" value="1"/>
</dbReference>
<reference evidence="3" key="1">
    <citation type="submission" date="2022-05" db="EMBL/GenBank/DDBJ databases">
        <title>The Musa troglodytarum L. genome provides insights into the mechanism of non-climacteric behaviour and enrichment of carotenoids.</title>
        <authorList>
            <person name="Wang J."/>
        </authorList>
    </citation>
    <scope>NUCLEOTIDE SEQUENCE</scope>
    <source>
        <tissue evidence="3">Leaf</tissue>
    </source>
</reference>
<evidence type="ECO:0000313" key="4">
    <source>
        <dbReference type="Proteomes" id="UP001055439"/>
    </source>
</evidence>
<evidence type="ECO:0000313" key="3">
    <source>
        <dbReference type="EMBL" id="URE47459.1"/>
    </source>
</evidence>
<dbReference type="Pfam" id="PF13041">
    <property type="entry name" value="PPR_2"/>
    <property type="match status" value="1"/>
</dbReference>
<dbReference type="NCBIfam" id="TIGR00756">
    <property type="entry name" value="PPR"/>
    <property type="match status" value="2"/>
</dbReference>
<feature type="repeat" description="PPR" evidence="2">
    <location>
        <begin position="510"/>
        <end position="544"/>
    </location>
</feature>
<dbReference type="Proteomes" id="UP001055439">
    <property type="component" value="Chromosome 9"/>
</dbReference>
<protein>
    <submittedName>
        <fullName evidence="3">PPR repeat</fullName>
    </submittedName>
</protein>
<keyword evidence="1" id="KW-0677">Repeat</keyword>
<feature type="repeat" description="PPR" evidence="2">
    <location>
        <begin position="580"/>
        <end position="614"/>
    </location>
</feature>
<organism evidence="3 4">
    <name type="scientific">Musa troglodytarum</name>
    <name type="common">fe'i banana</name>
    <dbReference type="NCBI Taxonomy" id="320322"/>
    <lineage>
        <taxon>Eukaryota</taxon>
        <taxon>Viridiplantae</taxon>
        <taxon>Streptophyta</taxon>
        <taxon>Embryophyta</taxon>
        <taxon>Tracheophyta</taxon>
        <taxon>Spermatophyta</taxon>
        <taxon>Magnoliopsida</taxon>
        <taxon>Liliopsida</taxon>
        <taxon>Zingiberales</taxon>
        <taxon>Musaceae</taxon>
        <taxon>Musa</taxon>
    </lineage>
</organism>